<dbReference type="AlphaFoldDB" id="A0A2N1PHA6"/>
<evidence type="ECO:0000313" key="4">
    <source>
        <dbReference type="Proteomes" id="UP000233256"/>
    </source>
</evidence>
<organism evidence="3 4">
    <name type="scientific">Candidatus Wallbacteria bacterium HGW-Wallbacteria-1</name>
    <dbReference type="NCBI Taxonomy" id="2013854"/>
    <lineage>
        <taxon>Bacteria</taxon>
        <taxon>Candidatus Walliibacteriota</taxon>
    </lineage>
</organism>
<feature type="transmembrane region" description="Helical" evidence="1">
    <location>
        <begin position="124"/>
        <end position="146"/>
    </location>
</feature>
<evidence type="ECO:0008006" key="5">
    <source>
        <dbReference type="Google" id="ProtNLM"/>
    </source>
</evidence>
<evidence type="ECO:0000256" key="1">
    <source>
        <dbReference type="SAM" id="Phobius"/>
    </source>
</evidence>
<keyword evidence="2" id="KW-0732">Signal</keyword>
<feature type="signal peptide" evidence="2">
    <location>
        <begin position="1"/>
        <end position="23"/>
    </location>
</feature>
<feature type="chain" id="PRO_5014832772" description="Polymer-forming cytoskeletal protein" evidence="2">
    <location>
        <begin position="24"/>
        <end position="147"/>
    </location>
</feature>
<dbReference type="EMBL" id="PGXC01000118">
    <property type="protein sequence ID" value="PKK87716.1"/>
    <property type="molecule type" value="Genomic_DNA"/>
</dbReference>
<accession>A0A2N1PHA6</accession>
<keyword evidence="1" id="KW-0812">Transmembrane</keyword>
<keyword evidence="1" id="KW-0472">Membrane</keyword>
<evidence type="ECO:0000256" key="2">
    <source>
        <dbReference type="SAM" id="SignalP"/>
    </source>
</evidence>
<dbReference type="Proteomes" id="UP000233256">
    <property type="component" value="Unassembled WGS sequence"/>
</dbReference>
<proteinExistence type="predicted"/>
<sequence length="147" mass="15312">MRAKLTIIFTLALLLLLSLPVEAKHIFMAGRDVTVEQGQTVENVAVVGGQATINGLVEQNVIVVGGSAVLTNNAVVRGNVIVVGGIVVKGSGSLIFGDVTEVNSTTLADSINAAMRGELEGWSLILNVISLCFFAIILIIALIMALL</sequence>
<protein>
    <recommendedName>
        <fullName evidence="5">Polymer-forming cytoskeletal protein</fullName>
    </recommendedName>
</protein>
<comment type="caution">
    <text evidence="3">The sequence shown here is derived from an EMBL/GenBank/DDBJ whole genome shotgun (WGS) entry which is preliminary data.</text>
</comment>
<evidence type="ECO:0000313" key="3">
    <source>
        <dbReference type="EMBL" id="PKK87716.1"/>
    </source>
</evidence>
<name>A0A2N1PHA6_9BACT</name>
<reference evidence="3 4" key="1">
    <citation type="journal article" date="2017" name="ISME J.">
        <title>Potential for microbial H2 and metal transformations associated with novel bacteria and archaea in deep terrestrial subsurface sediments.</title>
        <authorList>
            <person name="Hernsdorf A.W."/>
            <person name="Amano Y."/>
            <person name="Miyakawa K."/>
            <person name="Ise K."/>
            <person name="Suzuki Y."/>
            <person name="Anantharaman K."/>
            <person name="Probst A."/>
            <person name="Burstein D."/>
            <person name="Thomas B.C."/>
            <person name="Banfield J.F."/>
        </authorList>
    </citation>
    <scope>NUCLEOTIDE SEQUENCE [LARGE SCALE GENOMIC DNA]</scope>
    <source>
        <strain evidence="3">HGW-Wallbacteria-1</strain>
    </source>
</reference>
<gene>
    <name evidence="3" type="ORF">CVV64_21695</name>
</gene>
<feature type="non-terminal residue" evidence="3">
    <location>
        <position position="147"/>
    </location>
</feature>
<keyword evidence="1" id="KW-1133">Transmembrane helix</keyword>